<name>A0AA88AJ41_FICCA</name>
<dbReference type="PANTHER" id="PTHR35510:SF1">
    <property type="entry name" value="DBH-LIKE MONOOXYGENASE"/>
    <property type="match status" value="1"/>
</dbReference>
<organism evidence="1 2">
    <name type="scientific">Ficus carica</name>
    <name type="common">Common fig</name>
    <dbReference type="NCBI Taxonomy" id="3494"/>
    <lineage>
        <taxon>Eukaryota</taxon>
        <taxon>Viridiplantae</taxon>
        <taxon>Streptophyta</taxon>
        <taxon>Embryophyta</taxon>
        <taxon>Tracheophyta</taxon>
        <taxon>Spermatophyta</taxon>
        <taxon>Magnoliopsida</taxon>
        <taxon>eudicotyledons</taxon>
        <taxon>Gunneridae</taxon>
        <taxon>Pentapetalae</taxon>
        <taxon>rosids</taxon>
        <taxon>fabids</taxon>
        <taxon>Rosales</taxon>
        <taxon>Moraceae</taxon>
        <taxon>Ficeae</taxon>
        <taxon>Ficus</taxon>
    </lineage>
</organism>
<gene>
    <name evidence="1" type="ORF">TIFTF001_022706</name>
</gene>
<evidence type="ECO:0000313" key="2">
    <source>
        <dbReference type="Proteomes" id="UP001187192"/>
    </source>
</evidence>
<keyword evidence="2" id="KW-1185">Reference proteome</keyword>
<accession>A0AA88AJ41</accession>
<comment type="caution">
    <text evidence="1">The sequence shown here is derived from an EMBL/GenBank/DDBJ whole genome shotgun (WGS) entry which is preliminary data.</text>
</comment>
<dbReference type="AlphaFoldDB" id="A0AA88AJ41"/>
<protein>
    <submittedName>
        <fullName evidence="1">Uncharacterized protein</fullName>
    </submittedName>
</protein>
<reference evidence="1" key="1">
    <citation type="submission" date="2023-07" db="EMBL/GenBank/DDBJ databases">
        <title>draft genome sequence of fig (Ficus carica).</title>
        <authorList>
            <person name="Takahashi T."/>
            <person name="Nishimura K."/>
        </authorList>
    </citation>
    <scope>NUCLEOTIDE SEQUENCE</scope>
</reference>
<dbReference type="Proteomes" id="UP001187192">
    <property type="component" value="Unassembled WGS sequence"/>
</dbReference>
<dbReference type="PANTHER" id="PTHR35510">
    <property type="entry name" value="DBH-LIKE MONOOXYGENASE"/>
    <property type="match status" value="1"/>
</dbReference>
<dbReference type="EMBL" id="BTGU01000047">
    <property type="protein sequence ID" value="GMN53569.1"/>
    <property type="molecule type" value="Genomic_DNA"/>
</dbReference>
<sequence>MVGFMGMGMRGNKMPMKRKDPDFDMDGLHHDFSDFSLSSTARKIRRLDAELPPIMEESELELESVNDKAIVLFKPLTSPSDFDMDGLHHDFSDFSLSSPARKIRRLDAELPPIMEESELESESVTDKAIVLFKLLTSPLSSSPSSISVDSDLISGFKDEFIRAITKQNRTTIEEDKAVSSSSNNECLAVIQWAPRSQLITPPTTSGIEISELPTEHSELTTEADDSMEIEDTNENTLQSGPSGDGYGGIAGMWVGGEGLRQWQQQHCMVPQ</sequence>
<proteinExistence type="predicted"/>
<evidence type="ECO:0000313" key="1">
    <source>
        <dbReference type="EMBL" id="GMN53569.1"/>
    </source>
</evidence>